<sequence>MSCAVKINGFITKLLKVDGQPSSIGGGFRDWADSPGNGPHDLGFSSSSPCCFRKLVGAEELRNFHPA</sequence>
<evidence type="ECO:0000313" key="1">
    <source>
        <dbReference type="EMBL" id="MEJ8826807.1"/>
    </source>
</evidence>
<proteinExistence type="predicted"/>
<organism evidence="1 2">
    <name type="scientific">Variovorax humicola</name>
    <dbReference type="NCBI Taxonomy" id="1769758"/>
    <lineage>
        <taxon>Bacteria</taxon>
        <taxon>Pseudomonadati</taxon>
        <taxon>Pseudomonadota</taxon>
        <taxon>Betaproteobacteria</taxon>
        <taxon>Burkholderiales</taxon>
        <taxon>Comamonadaceae</taxon>
        <taxon>Variovorax</taxon>
    </lineage>
</organism>
<accession>A0ABU8WBQ5</accession>
<dbReference type="RefSeq" id="WP_340367843.1">
    <property type="nucleotide sequence ID" value="NZ_JBBKZV010000042.1"/>
</dbReference>
<dbReference type="EMBL" id="JBBKZV010000042">
    <property type="protein sequence ID" value="MEJ8826807.1"/>
    <property type="molecule type" value="Genomic_DNA"/>
</dbReference>
<name>A0ABU8WBQ5_9BURK</name>
<keyword evidence="2" id="KW-1185">Reference proteome</keyword>
<protein>
    <submittedName>
        <fullName evidence="1">Uncharacterized protein</fullName>
    </submittedName>
</protein>
<reference evidence="1 2" key="1">
    <citation type="submission" date="2024-03" db="EMBL/GenBank/DDBJ databases">
        <title>Novel species of the genus Variovorax.</title>
        <authorList>
            <person name="Liu Q."/>
            <person name="Xin Y.-H."/>
        </authorList>
    </citation>
    <scope>NUCLEOTIDE SEQUENCE [LARGE SCALE GENOMIC DNA]</scope>
    <source>
        <strain evidence="1 2">KACC 18501</strain>
    </source>
</reference>
<comment type="caution">
    <text evidence="1">The sequence shown here is derived from an EMBL/GenBank/DDBJ whole genome shotgun (WGS) entry which is preliminary data.</text>
</comment>
<dbReference type="Proteomes" id="UP001363010">
    <property type="component" value="Unassembled WGS sequence"/>
</dbReference>
<gene>
    <name evidence="1" type="ORF">WKW80_33200</name>
</gene>
<evidence type="ECO:0000313" key="2">
    <source>
        <dbReference type="Proteomes" id="UP001363010"/>
    </source>
</evidence>